<keyword evidence="2" id="KW-0813">Transport</keyword>
<evidence type="ECO:0000313" key="11">
    <source>
        <dbReference type="Proteomes" id="UP001626550"/>
    </source>
</evidence>
<comment type="subcellular location">
    <subcellularLocation>
        <location evidence="1">Basolateral cell membrane</location>
        <topology evidence="1">Multi-pass membrane protein</topology>
    </subcellularLocation>
</comment>
<evidence type="ECO:0000256" key="3">
    <source>
        <dbReference type="ARBA" id="ARBA00022475"/>
    </source>
</evidence>
<feature type="transmembrane region" description="Helical" evidence="9">
    <location>
        <begin position="117"/>
        <end position="136"/>
    </location>
</feature>
<evidence type="ECO:0000313" key="10">
    <source>
        <dbReference type="EMBL" id="KAL3311912.1"/>
    </source>
</evidence>
<feature type="transmembrane region" description="Helical" evidence="9">
    <location>
        <begin position="86"/>
        <end position="105"/>
    </location>
</feature>
<evidence type="ECO:0000256" key="8">
    <source>
        <dbReference type="ARBA" id="ARBA00023180"/>
    </source>
</evidence>
<dbReference type="SUPFAM" id="SSF103473">
    <property type="entry name" value="MFS general substrate transporter"/>
    <property type="match status" value="1"/>
</dbReference>
<dbReference type="Proteomes" id="UP001626550">
    <property type="component" value="Unassembled WGS sequence"/>
</dbReference>
<dbReference type="PANTHER" id="PTHR23507">
    <property type="entry name" value="ZGC:174356"/>
    <property type="match status" value="1"/>
</dbReference>
<keyword evidence="3" id="KW-1003">Cell membrane</keyword>
<evidence type="ECO:0008006" key="12">
    <source>
        <dbReference type="Google" id="ProtNLM"/>
    </source>
</evidence>
<keyword evidence="7 9" id="KW-0472">Membrane</keyword>
<evidence type="ECO:0000256" key="2">
    <source>
        <dbReference type="ARBA" id="ARBA00022448"/>
    </source>
</evidence>
<dbReference type="GO" id="GO:0016323">
    <property type="term" value="C:basolateral plasma membrane"/>
    <property type="evidence" value="ECO:0007669"/>
    <property type="project" value="UniProtKB-SubCell"/>
</dbReference>
<sequence>MKCRYNKIRIDVKVEMSELIRIMTLIVCICVATSSFSKASLLFQYQYIYYRFCEEFNVPFWENSTVQNSTDLDFRRHEAQASSAQYLMYLSLTDSLTGMIISFPIGSLSDRIGRKPIFYLAIISIFMQVVLNSNGIHHS</sequence>
<protein>
    <recommendedName>
        <fullName evidence="12">Major facilitator superfamily (MFS) profile domain-containing protein</fullName>
    </recommendedName>
</protein>
<organism evidence="10 11">
    <name type="scientific">Cichlidogyrus casuarinus</name>
    <dbReference type="NCBI Taxonomy" id="1844966"/>
    <lineage>
        <taxon>Eukaryota</taxon>
        <taxon>Metazoa</taxon>
        <taxon>Spiralia</taxon>
        <taxon>Lophotrochozoa</taxon>
        <taxon>Platyhelminthes</taxon>
        <taxon>Monogenea</taxon>
        <taxon>Monopisthocotylea</taxon>
        <taxon>Dactylogyridea</taxon>
        <taxon>Ancyrocephalidae</taxon>
        <taxon>Cichlidogyrus</taxon>
    </lineage>
</organism>
<evidence type="ECO:0000256" key="5">
    <source>
        <dbReference type="ARBA" id="ARBA00022847"/>
    </source>
</evidence>
<dbReference type="GO" id="GO:0015293">
    <property type="term" value="F:symporter activity"/>
    <property type="evidence" value="ECO:0007669"/>
    <property type="project" value="UniProtKB-KW"/>
</dbReference>
<name>A0ABD2PWV7_9PLAT</name>
<feature type="transmembrane region" description="Helical" evidence="9">
    <location>
        <begin position="20"/>
        <end position="37"/>
    </location>
</feature>
<proteinExistence type="predicted"/>
<keyword evidence="11" id="KW-1185">Reference proteome</keyword>
<keyword evidence="8" id="KW-0325">Glycoprotein</keyword>
<keyword evidence="4 9" id="KW-0812">Transmembrane</keyword>
<dbReference type="EMBL" id="JBJKFK010001958">
    <property type="protein sequence ID" value="KAL3311912.1"/>
    <property type="molecule type" value="Genomic_DNA"/>
</dbReference>
<dbReference type="PANTHER" id="PTHR23507:SF2">
    <property type="entry name" value="PROTON-COUPLED FOLATE TRANSPORTER"/>
    <property type="match status" value="1"/>
</dbReference>
<keyword evidence="6 9" id="KW-1133">Transmembrane helix</keyword>
<reference evidence="10 11" key="1">
    <citation type="submission" date="2024-11" db="EMBL/GenBank/DDBJ databases">
        <title>Adaptive evolution of stress response genes in parasites aligns with host niche diversity.</title>
        <authorList>
            <person name="Hahn C."/>
            <person name="Resl P."/>
        </authorList>
    </citation>
    <scope>NUCLEOTIDE SEQUENCE [LARGE SCALE GENOMIC DNA]</scope>
    <source>
        <strain evidence="10">EGGRZ-B1_66</strain>
        <tissue evidence="10">Body</tissue>
    </source>
</reference>
<comment type="caution">
    <text evidence="10">The sequence shown here is derived from an EMBL/GenBank/DDBJ whole genome shotgun (WGS) entry which is preliminary data.</text>
</comment>
<gene>
    <name evidence="10" type="ORF">Ciccas_009502</name>
</gene>
<dbReference type="InterPro" id="IPR036259">
    <property type="entry name" value="MFS_trans_sf"/>
</dbReference>
<dbReference type="Gene3D" id="1.20.1250.20">
    <property type="entry name" value="MFS general substrate transporter like domains"/>
    <property type="match status" value="1"/>
</dbReference>
<evidence type="ECO:0000256" key="4">
    <source>
        <dbReference type="ARBA" id="ARBA00022692"/>
    </source>
</evidence>
<dbReference type="AlphaFoldDB" id="A0ABD2PWV7"/>
<evidence type="ECO:0000256" key="6">
    <source>
        <dbReference type="ARBA" id="ARBA00022989"/>
    </source>
</evidence>
<evidence type="ECO:0000256" key="1">
    <source>
        <dbReference type="ARBA" id="ARBA00004554"/>
    </source>
</evidence>
<keyword evidence="5" id="KW-0769">Symport</keyword>
<evidence type="ECO:0000256" key="9">
    <source>
        <dbReference type="SAM" id="Phobius"/>
    </source>
</evidence>
<accession>A0ABD2PWV7</accession>
<evidence type="ECO:0000256" key="7">
    <source>
        <dbReference type="ARBA" id="ARBA00023136"/>
    </source>
</evidence>